<feature type="compositionally biased region" description="Basic and acidic residues" evidence="1">
    <location>
        <begin position="141"/>
        <end position="159"/>
    </location>
</feature>
<sequence>MKLCHGMCKLLSSHASIPKQVLPIIVLVMMLLPNFNFRKEHLDIISLRQWQQLTQFISLYNKSLRDKYISFPSKELKLIPLEKIVDFDCEKQSFDHTWLLSVIDKVDPGAMKEGIDLLFAKMAKFVSSGCKLKGALLEKSKQKIEESKQIEENSQKIEESNQPITEKPKE</sequence>
<organism evidence="2 3">
    <name type="scientific">Reticulomyxa filosa</name>
    <dbReference type="NCBI Taxonomy" id="46433"/>
    <lineage>
        <taxon>Eukaryota</taxon>
        <taxon>Sar</taxon>
        <taxon>Rhizaria</taxon>
        <taxon>Retaria</taxon>
        <taxon>Foraminifera</taxon>
        <taxon>Monothalamids</taxon>
        <taxon>Reticulomyxidae</taxon>
        <taxon>Reticulomyxa</taxon>
    </lineage>
</organism>
<proteinExistence type="predicted"/>
<evidence type="ECO:0000256" key="1">
    <source>
        <dbReference type="SAM" id="MobiDB-lite"/>
    </source>
</evidence>
<evidence type="ECO:0000313" key="2">
    <source>
        <dbReference type="EMBL" id="ETO33213.1"/>
    </source>
</evidence>
<accession>X6P516</accession>
<gene>
    <name evidence="2" type="ORF">RFI_03896</name>
</gene>
<dbReference type="EMBL" id="ASPP01003589">
    <property type="protein sequence ID" value="ETO33213.1"/>
    <property type="molecule type" value="Genomic_DNA"/>
</dbReference>
<evidence type="ECO:0000313" key="3">
    <source>
        <dbReference type="Proteomes" id="UP000023152"/>
    </source>
</evidence>
<dbReference type="Proteomes" id="UP000023152">
    <property type="component" value="Unassembled WGS sequence"/>
</dbReference>
<name>X6P516_RETFI</name>
<reference evidence="2 3" key="1">
    <citation type="journal article" date="2013" name="Curr. Biol.">
        <title>The Genome of the Foraminiferan Reticulomyxa filosa.</title>
        <authorList>
            <person name="Glockner G."/>
            <person name="Hulsmann N."/>
            <person name="Schleicher M."/>
            <person name="Noegel A.A."/>
            <person name="Eichinger L."/>
            <person name="Gallinger C."/>
            <person name="Pawlowski J."/>
            <person name="Sierra R."/>
            <person name="Euteneuer U."/>
            <person name="Pillet L."/>
            <person name="Moustafa A."/>
            <person name="Platzer M."/>
            <person name="Groth M."/>
            <person name="Szafranski K."/>
            <person name="Schliwa M."/>
        </authorList>
    </citation>
    <scope>NUCLEOTIDE SEQUENCE [LARGE SCALE GENOMIC DNA]</scope>
</reference>
<keyword evidence="3" id="KW-1185">Reference proteome</keyword>
<protein>
    <submittedName>
        <fullName evidence="2">Uncharacterized protein</fullName>
    </submittedName>
</protein>
<feature type="region of interest" description="Disordered" evidence="1">
    <location>
        <begin position="141"/>
        <end position="170"/>
    </location>
</feature>
<comment type="caution">
    <text evidence="2">The sequence shown here is derived from an EMBL/GenBank/DDBJ whole genome shotgun (WGS) entry which is preliminary data.</text>
</comment>
<dbReference type="AlphaFoldDB" id="X6P516"/>